<dbReference type="AlphaFoldDB" id="A0AAV5V9Z9"/>
<evidence type="ECO:0000313" key="3">
    <source>
        <dbReference type="Proteomes" id="UP001432322"/>
    </source>
</evidence>
<feature type="region of interest" description="Disordered" evidence="1">
    <location>
        <begin position="1"/>
        <end position="20"/>
    </location>
</feature>
<sequence length="157" mass="17800">MSISAKRQLKNEPDPDFDENEIVGKLNKLHETNFTLTRQVNAMKGASNANLAPSAKGAKTCLDACMEENEKLKKEMGLIKKRENGGGQLSLQKRSSSALEETKASCSSLREELDRMKEKMKDNEASNERTKAEIERMQWMNKMLSEQVETWKKSAEM</sequence>
<dbReference type="EMBL" id="BTSY01000002">
    <property type="protein sequence ID" value="GMT15385.1"/>
    <property type="molecule type" value="Genomic_DNA"/>
</dbReference>
<gene>
    <name evidence="2" type="ORF">PFISCL1PPCAC_6682</name>
</gene>
<protein>
    <submittedName>
        <fullName evidence="2">Uncharacterized protein</fullName>
    </submittedName>
</protein>
<organism evidence="2 3">
    <name type="scientific">Pristionchus fissidentatus</name>
    <dbReference type="NCBI Taxonomy" id="1538716"/>
    <lineage>
        <taxon>Eukaryota</taxon>
        <taxon>Metazoa</taxon>
        <taxon>Ecdysozoa</taxon>
        <taxon>Nematoda</taxon>
        <taxon>Chromadorea</taxon>
        <taxon>Rhabditida</taxon>
        <taxon>Rhabditina</taxon>
        <taxon>Diplogasteromorpha</taxon>
        <taxon>Diplogasteroidea</taxon>
        <taxon>Neodiplogasteridae</taxon>
        <taxon>Pristionchus</taxon>
    </lineage>
</organism>
<comment type="caution">
    <text evidence="2">The sequence shown here is derived from an EMBL/GenBank/DDBJ whole genome shotgun (WGS) entry which is preliminary data.</text>
</comment>
<evidence type="ECO:0000256" key="1">
    <source>
        <dbReference type="SAM" id="MobiDB-lite"/>
    </source>
</evidence>
<feature type="compositionally biased region" description="Polar residues" evidence="1">
    <location>
        <begin position="89"/>
        <end position="106"/>
    </location>
</feature>
<name>A0AAV5V9Z9_9BILA</name>
<feature type="region of interest" description="Disordered" evidence="1">
    <location>
        <begin position="83"/>
        <end position="106"/>
    </location>
</feature>
<proteinExistence type="predicted"/>
<dbReference type="Proteomes" id="UP001432322">
    <property type="component" value="Unassembled WGS sequence"/>
</dbReference>
<accession>A0AAV5V9Z9</accession>
<evidence type="ECO:0000313" key="2">
    <source>
        <dbReference type="EMBL" id="GMT15385.1"/>
    </source>
</evidence>
<keyword evidence="3" id="KW-1185">Reference proteome</keyword>
<reference evidence="2" key="1">
    <citation type="submission" date="2023-10" db="EMBL/GenBank/DDBJ databases">
        <title>Genome assembly of Pristionchus species.</title>
        <authorList>
            <person name="Yoshida K."/>
            <person name="Sommer R.J."/>
        </authorList>
    </citation>
    <scope>NUCLEOTIDE SEQUENCE</scope>
    <source>
        <strain evidence="2">RS5133</strain>
    </source>
</reference>